<proteinExistence type="predicted"/>
<evidence type="ECO:0000313" key="2">
    <source>
        <dbReference type="Proteomes" id="UP000798662"/>
    </source>
</evidence>
<protein>
    <submittedName>
        <fullName evidence="1">Uncharacterized protein</fullName>
    </submittedName>
</protein>
<name>A0ACC3C4T6_PYRYE</name>
<dbReference type="EMBL" id="CM020619">
    <property type="protein sequence ID" value="KAK1865215.1"/>
    <property type="molecule type" value="Genomic_DNA"/>
</dbReference>
<comment type="caution">
    <text evidence="1">The sequence shown here is derived from an EMBL/GenBank/DDBJ whole genome shotgun (WGS) entry which is preliminary data.</text>
</comment>
<dbReference type="Proteomes" id="UP000798662">
    <property type="component" value="Chromosome 2"/>
</dbReference>
<keyword evidence="2" id="KW-1185">Reference proteome</keyword>
<reference evidence="1" key="1">
    <citation type="submission" date="2019-11" db="EMBL/GenBank/DDBJ databases">
        <title>Nori genome reveals adaptations in red seaweeds to the harsh intertidal environment.</title>
        <authorList>
            <person name="Wang D."/>
            <person name="Mao Y."/>
        </authorList>
    </citation>
    <scope>NUCLEOTIDE SEQUENCE</scope>
    <source>
        <tissue evidence="1">Gametophyte</tissue>
    </source>
</reference>
<gene>
    <name evidence="1" type="ORF">I4F81_007749</name>
</gene>
<accession>A0ACC3C4T6</accession>
<sequence length="329" mass="33669">MTSRPPQPPSARASASVGGEPAPSGKRRSAVTPMASCKRNLSAAQANRDGAVDAIASGAEPAERRNTGSTSRLSSSQRRLLRAQAAADAMPAAAAVSTDREEDAATPVGDAAAPGLPAGGGIIPGAAGVPAAGSGAPVPMQVDMVRQVAAAASSEATGAIRTMIDKSNAESNAALSAPGGPLAAAVTAMQAAAAAAGTAHAPEPRQEVPWSERSSRAVWVPVETVQTAAKMLDEVKRCIERTISIRARTPDTVEDVMTGFTPTNFKRQGNASFCIKWYRVFLNMLVKAQVVKELARDGAARGLERIVGFHAARPCVVGKIIVAHVATPT</sequence>
<evidence type="ECO:0000313" key="1">
    <source>
        <dbReference type="EMBL" id="KAK1865215.1"/>
    </source>
</evidence>
<organism evidence="1 2">
    <name type="scientific">Pyropia yezoensis</name>
    <name type="common">Susabi-nori</name>
    <name type="synonym">Porphyra yezoensis</name>
    <dbReference type="NCBI Taxonomy" id="2788"/>
    <lineage>
        <taxon>Eukaryota</taxon>
        <taxon>Rhodophyta</taxon>
        <taxon>Bangiophyceae</taxon>
        <taxon>Bangiales</taxon>
        <taxon>Bangiaceae</taxon>
        <taxon>Pyropia</taxon>
    </lineage>
</organism>